<evidence type="ECO:0000256" key="1">
    <source>
        <dbReference type="SAM" id="MobiDB-lite"/>
    </source>
</evidence>
<feature type="region of interest" description="Disordered" evidence="1">
    <location>
        <begin position="120"/>
        <end position="139"/>
    </location>
</feature>
<dbReference type="EMBL" id="NMUH01009615">
    <property type="protein sequence ID" value="MQM20233.1"/>
    <property type="molecule type" value="Genomic_DNA"/>
</dbReference>
<protein>
    <submittedName>
        <fullName evidence="2">Uncharacterized protein</fullName>
    </submittedName>
</protein>
<sequence length="139" mass="15757">MTPAEPAESNTMWKQTLGTHPSRQRISRKHRSDYVRPESHDTSTNISDLHEVGKEQPGVTPRDTEQPRKKHRLTIGTATSDLHQIEVPQEELPCTSDTPRGQGKYTLRCHHGRHQGMVTETAVGCQHSTRRENPQNGKH</sequence>
<feature type="region of interest" description="Disordered" evidence="1">
    <location>
        <begin position="1"/>
        <end position="73"/>
    </location>
</feature>
<comment type="caution">
    <text evidence="2">The sequence shown here is derived from an EMBL/GenBank/DDBJ whole genome shotgun (WGS) entry which is preliminary data.</text>
</comment>
<feature type="compositionally biased region" description="Basic and acidic residues" evidence="1">
    <location>
        <begin position="32"/>
        <end position="41"/>
    </location>
</feature>
<dbReference type="AlphaFoldDB" id="A0A843XM19"/>
<name>A0A843XM19_COLES</name>
<keyword evidence="3" id="KW-1185">Reference proteome</keyword>
<dbReference type="Proteomes" id="UP000652761">
    <property type="component" value="Unassembled WGS sequence"/>
</dbReference>
<accession>A0A843XM19</accession>
<gene>
    <name evidence="2" type="ORF">Taro_053251</name>
</gene>
<evidence type="ECO:0000313" key="2">
    <source>
        <dbReference type="EMBL" id="MQM20233.1"/>
    </source>
</evidence>
<reference evidence="2" key="1">
    <citation type="submission" date="2017-07" db="EMBL/GenBank/DDBJ databases">
        <title>Taro Niue Genome Assembly and Annotation.</title>
        <authorList>
            <person name="Atibalentja N."/>
            <person name="Keating K."/>
            <person name="Fields C.J."/>
        </authorList>
    </citation>
    <scope>NUCLEOTIDE SEQUENCE</scope>
    <source>
        <strain evidence="2">Niue_2</strain>
        <tissue evidence="2">Leaf</tissue>
    </source>
</reference>
<feature type="compositionally biased region" description="Basic residues" evidence="1">
    <location>
        <begin position="22"/>
        <end position="31"/>
    </location>
</feature>
<proteinExistence type="predicted"/>
<feature type="compositionally biased region" description="Polar residues" evidence="1">
    <location>
        <begin position="8"/>
        <end position="21"/>
    </location>
</feature>
<evidence type="ECO:0000313" key="3">
    <source>
        <dbReference type="Proteomes" id="UP000652761"/>
    </source>
</evidence>
<organism evidence="2 3">
    <name type="scientific">Colocasia esculenta</name>
    <name type="common">Wild taro</name>
    <name type="synonym">Arum esculentum</name>
    <dbReference type="NCBI Taxonomy" id="4460"/>
    <lineage>
        <taxon>Eukaryota</taxon>
        <taxon>Viridiplantae</taxon>
        <taxon>Streptophyta</taxon>
        <taxon>Embryophyta</taxon>
        <taxon>Tracheophyta</taxon>
        <taxon>Spermatophyta</taxon>
        <taxon>Magnoliopsida</taxon>
        <taxon>Liliopsida</taxon>
        <taxon>Araceae</taxon>
        <taxon>Aroideae</taxon>
        <taxon>Colocasieae</taxon>
        <taxon>Colocasia</taxon>
    </lineage>
</organism>